<evidence type="ECO:0000313" key="3">
    <source>
        <dbReference type="Proteomes" id="UP001066276"/>
    </source>
</evidence>
<proteinExistence type="predicted"/>
<evidence type="ECO:0000313" key="2">
    <source>
        <dbReference type="EMBL" id="KAJ1201247.1"/>
    </source>
</evidence>
<accession>A0AAV7VIV3</accession>
<gene>
    <name evidence="2" type="ORF">NDU88_005060</name>
</gene>
<dbReference type="Proteomes" id="UP001066276">
    <property type="component" value="Chromosome 2_1"/>
</dbReference>
<sequence>MLQAGHRACAYGCAQGLVVVKAMLQAGHRACAYGCAQGLVVVKAMLQAGHRACAYGYALQWLATCSKRADRRAVESSRKGEAGELARRQEAPSRPEPRRRAGLFPERSPAWGSASRPLRNRHHTYHRGGLSTVMPT</sequence>
<dbReference type="AlphaFoldDB" id="A0AAV7VIV3"/>
<comment type="caution">
    <text evidence="2">The sequence shown here is derived from an EMBL/GenBank/DDBJ whole genome shotgun (WGS) entry which is preliminary data.</text>
</comment>
<evidence type="ECO:0000256" key="1">
    <source>
        <dbReference type="SAM" id="MobiDB-lite"/>
    </source>
</evidence>
<feature type="compositionally biased region" description="Basic and acidic residues" evidence="1">
    <location>
        <begin position="72"/>
        <end position="99"/>
    </location>
</feature>
<keyword evidence="3" id="KW-1185">Reference proteome</keyword>
<organism evidence="2 3">
    <name type="scientific">Pleurodeles waltl</name>
    <name type="common">Iberian ribbed newt</name>
    <dbReference type="NCBI Taxonomy" id="8319"/>
    <lineage>
        <taxon>Eukaryota</taxon>
        <taxon>Metazoa</taxon>
        <taxon>Chordata</taxon>
        <taxon>Craniata</taxon>
        <taxon>Vertebrata</taxon>
        <taxon>Euteleostomi</taxon>
        <taxon>Amphibia</taxon>
        <taxon>Batrachia</taxon>
        <taxon>Caudata</taxon>
        <taxon>Salamandroidea</taxon>
        <taxon>Salamandridae</taxon>
        <taxon>Pleurodelinae</taxon>
        <taxon>Pleurodeles</taxon>
    </lineage>
</organism>
<protein>
    <submittedName>
        <fullName evidence="2">Uncharacterized protein</fullName>
    </submittedName>
</protein>
<reference evidence="2" key="1">
    <citation type="journal article" date="2022" name="bioRxiv">
        <title>Sequencing and chromosome-scale assembly of the giantPleurodeles waltlgenome.</title>
        <authorList>
            <person name="Brown T."/>
            <person name="Elewa A."/>
            <person name="Iarovenko S."/>
            <person name="Subramanian E."/>
            <person name="Araus A.J."/>
            <person name="Petzold A."/>
            <person name="Susuki M."/>
            <person name="Suzuki K.-i.T."/>
            <person name="Hayashi T."/>
            <person name="Toyoda A."/>
            <person name="Oliveira C."/>
            <person name="Osipova E."/>
            <person name="Leigh N.D."/>
            <person name="Simon A."/>
            <person name="Yun M.H."/>
        </authorList>
    </citation>
    <scope>NUCLEOTIDE SEQUENCE</scope>
    <source>
        <strain evidence="2">20211129_DDA</strain>
        <tissue evidence="2">Liver</tissue>
    </source>
</reference>
<dbReference type="EMBL" id="JANPWB010000003">
    <property type="protein sequence ID" value="KAJ1201247.1"/>
    <property type="molecule type" value="Genomic_DNA"/>
</dbReference>
<feature type="region of interest" description="Disordered" evidence="1">
    <location>
        <begin position="72"/>
        <end position="136"/>
    </location>
</feature>
<name>A0AAV7VIV3_PLEWA</name>